<keyword evidence="2" id="KW-1185">Reference proteome</keyword>
<proteinExistence type="predicted"/>
<organism evidence="1 2">
    <name type="scientific">Auriscalpium vulgare</name>
    <dbReference type="NCBI Taxonomy" id="40419"/>
    <lineage>
        <taxon>Eukaryota</taxon>
        <taxon>Fungi</taxon>
        <taxon>Dikarya</taxon>
        <taxon>Basidiomycota</taxon>
        <taxon>Agaricomycotina</taxon>
        <taxon>Agaricomycetes</taxon>
        <taxon>Russulales</taxon>
        <taxon>Auriscalpiaceae</taxon>
        <taxon>Auriscalpium</taxon>
    </lineage>
</organism>
<accession>A0ACB8RHW2</accession>
<name>A0ACB8RHW2_9AGAM</name>
<comment type="caution">
    <text evidence="1">The sequence shown here is derived from an EMBL/GenBank/DDBJ whole genome shotgun (WGS) entry which is preliminary data.</text>
</comment>
<gene>
    <name evidence="1" type="ORF">FA95DRAFT_411632</name>
</gene>
<dbReference type="EMBL" id="MU276024">
    <property type="protein sequence ID" value="KAI0043311.1"/>
    <property type="molecule type" value="Genomic_DNA"/>
</dbReference>
<evidence type="ECO:0000313" key="2">
    <source>
        <dbReference type="Proteomes" id="UP000814033"/>
    </source>
</evidence>
<reference evidence="1" key="2">
    <citation type="journal article" date="2022" name="New Phytol.">
        <title>Evolutionary transition to the ectomycorrhizal habit in the genomes of a hyperdiverse lineage of mushroom-forming fungi.</title>
        <authorList>
            <person name="Looney B."/>
            <person name="Miyauchi S."/>
            <person name="Morin E."/>
            <person name="Drula E."/>
            <person name="Courty P.E."/>
            <person name="Kohler A."/>
            <person name="Kuo A."/>
            <person name="LaButti K."/>
            <person name="Pangilinan J."/>
            <person name="Lipzen A."/>
            <person name="Riley R."/>
            <person name="Andreopoulos W."/>
            <person name="He G."/>
            <person name="Johnson J."/>
            <person name="Nolan M."/>
            <person name="Tritt A."/>
            <person name="Barry K.W."/>
            <person name="Grigoriev I.V."/>
            <person name="Nagy L.G."/>
            <person name="Hibbett D."/>
            <person name="Henrissat B."/>
            <person name="Matheny P.B."/>
            <person name="Labbe J."/>
            <person name="Martin F.M."/>
        </authorList>
    </citation>
    <scope>NUCLEOTIDE SEQUENCE</scope>
    <source>
        <strain evidence="1">FP105234-sp</strain>
    </source>
</reference>
<sequence>MPKEEVEKLMVIVGGDQSTVEKLRTLKKFMASCPHGYSRYGWVLPLIQLWHMGWADLERVLSTHWGESAADDLSSFKSTNIILGRKVKDVKRPDFYPAQHLVFDNLKVEILECWRKCLGVADLEAHFAANNVEAEDLFTQARELNRRYLTMDAYERALYPDTTSADFFPIGQPWSTPASTQPIAGDQVLANGILRRRDSMLHLEYQYGLADGDIGRAFNIMAVWTFTFPGSGRNKYANEMLELACNFEFEYSAELQLAIKNNWLCNLSGFDGCWFPQDLLQEKNIKQLKKMSQRRDASFGGSFFQEVVSLNIRAFIGSIKSMRTMVLLQNKGESHRRAEKKSGARELTRRIDEHGLLTFRAGRTSGHVAQDDFEVGFRSYAANDSKKIRDFVERTIQDMADLHSAEEMLESTTEHVLEDLPLPNMVIDGELVDGEMLETFYDEDADDNEATGVVPQSYVDTDSGEEQ</sequence>
<protein>
    <submittedName>
        <fullName evidence="1">Uncharacterized protein</fullName>
    </submittedName>
</protein>
<evidence type="ECO:0000313" key="1">
    <source>
        <dbReference type="EMBL" id="KAI0043311.1"/>
    </source>
</evidence>
<dbReference type="Proteomes" id="UP000814033">
    <property type="component" value="Unassembled WGS sequence"/>
</dbReference>
<reference evidence="1" key="1">
    <citation type="submission" date="2021-02" db="EMBL/GenBank/DDBJ databases">
        <authorList>
            <consortium name="DOE Joint Genome Institute"/>
            <person name="Ahrendt S."/>
            <person name="Looney B.P."/>
            <person name="Miyauchi S."/>
            <person name="Morin E."/>
            <person name="Drula E."/>
            <person name="Courty P.E."/>
            <person name="Chicoki N."/>
            <person name="Fauchery L."/>
            <person name="Kohler A."/>
            <person name="Kuo A."/>
            <person name="Labutti K."/>
            <person name="Pangilinan J."/>
            <person name="Lipzen A."/>
            <person name="Riley R."/>
            <person name="Andreopoulos W."/>
            <person name="He G."/>
            <person name="Johnson J."/>
            <person name="Barry K.W."/>
            <person name="Grigoriev I.V."/>
            <person name="Nagy L."/>
            <person name="Hibbett D."/>
            <person name="Henrissat B."/>
            <person name="Matheny P.B."/>
            <person name="Labbe J."/>
            <person name="Martin F."/>
        </authorList>
    </citation>
    <scope>NUCLEOTIDE SEQUENCE</scope>
    <source>
        <strain evidence="1">FP105234-sp</strain>
    </source>
</reference>